<organism evidence="2 3">
    <name type="scientific">Linum tenue</name>
    <dbReference type="NCBI Taxonomy" id="586396"/>
    <lineage>
        <taxon>Eukaryota</taxon>
        <taxon>Viridiplantae</taxon>
        <taxon>Streptophyta</taxon>
        <taxon>Embryophyta</taxon>
        <taxon>Tracheophyta</taxon>
        <taxon>Spermatophyta</taxon>
        <taxon>Magnoliopsida</taxon>
        <taxon>eudicotyledons</taxon>
        <taxon>Gunneridae</taxon>
        <taxon>Pentapetalae</taxon>
        <taxon>rosids</taxon>
        <taxon>fabids</taxon>
        <taxon>Malpighiales</taxon>
        <taxon>Linaceae</taxon>
        <taxon>Linum</taxon>
    </lineage>
</organism>
<keyword evidence="1" id="KW-0472">Membrane</keyword>
<evidence type="ECO:0000313" key="2">
    <source>
        <dbReference type="EMBL" id="CAI0464121.1"/>
    </source>
</evidence>
<dbReference type="GO" id="GO:0017004">
    <property type="term" value="P:cytochrome complex assembly"/>
    <property type="evidence" value="ECO:0007669"/>
    <property type="project" value="InterPro"/>
</dbReference>
<gene>
    <name evidence="2" type="ORF">LITE_LOCUS36047</name>
</gene>
<protein>
    <submittedName>
        <fullName evidence="2">Uncharacterized protein</fullName>
    </submittedName>
</protein>
<dbReference type="AlphaFoldDB" id="A0AAV0P1A4"/>
<name>A0AAV0P1A4_9ROSI</name>
<dbReference type="Proteomes" id="UP001154282">
    <property type="component" value="Unassembled WGS sequence"/>
</dbReference>
<accession>A0AAV0P1A4</accession>
<evidence type="ECO:0000313" key="3">
    <source>
        <dbReference type="Proteomes" id="UP001154282"/>
    </source>
</evidence>
<reference evidence="2" key="1">
    <citation type="submission" date="2022-08" db="EMBL/GenBank/DDBJ databases">
        <authorList>
            <person name="Gutierrez-Valencia J."/>
        </authorList>
    </citation>
    <scope>NUCLEOTIDE SEQUENCE</scope>
</reference>
<evidence type="ECO:0000256" key="1">
    <source>
        <dbReference type="SAM" id="Phobius"/>
    </source>
</evidence>
<dbReference type="GO" id="GO:0020037">
    <property type="term" value="F:heme binding"/>
    <property type="evidence" value="ECO:0007669"/>
    <property type="project" value="InterPro"/>
</dbReference>
<sequence length="153" mass="17176">MASRSVLLRLRSQLLRSTKLRPLPAPLTPAQASSSPPLASERLILSSISDLRTVYNDSAPISGPRLFSTARRHPARRKTVDIGARARQMQTRRMWTYALAFSCVAGFIVIVLNNFQDQMVFYVTPTDAMEQNKANPRKTKFRLGGLVLEECSR</sequence>
<dbReference type="PANTHER" id="PTHR34128:SF2">
    <property type="entry name" value="CYTOCHROME C-TYPE BIOGENESIS PROTEIN CCME HOMOLOG, MITOCHONDRIAL"/>
    <property type="match status" value="1"/>
</dbReference>
<keyword evidence="1" id="KW-0812">Transmembrane</keyword>
<dbReference type="GO" id="GO:0017003">
    <property type="term" value="P:protein-heme linkage"/>
    <property type="evidence" value="ECO:0007669"/>
    <property type="project" value="InterPro"/>
</dbReference>
<proteinExistence type="predicted"/>
<comment type="caution">
    <text evidence="2">The sequence shown here is derived from an EMBL/GenBank/DDBJ whole genome shotgun (WGS) entry which is preliminary data.</text>
</comment>
<dbReference type="InterPro" id="IPR004329">
    <property type="entry name" value="CcmE"/>
</dbReference>
<keyword evidence="3" id="KW-1185">Reference proteome</keyword>
<dbReference type="PANTHER" id="PTHR34128">
    <property type="entry name" value="CYTOCHROME C-TYPE BIOGENESIS PROTEIN CCME HOMOLOG, MITOCHONDRIAL"/>
    <property type="match status" value="1"/>
</dbReference>
<keyword evidence="1" id="KW-1133">Transmembrane helix</keyword>
<feature type="transmembrane region" description="Helical" evidence="1">
    <location>
        <begin position="95"/>
        <end position="115"/>
    </location>
</feature>
<dbReference type="EMBL" id="CAMGYJ010000008">
    <property type="protein sequence ID" value="CAI0464121.1"/>
    <property type="molecule type" value="Genomic_DNA"/>
</dbReference>